<evidence type="ECO:0000259" key="1">
    <source>
        <dbReference type="Pfam" id="PF13349"/>
    </source>
</evidence>
<dbReference type="InterPro" id="IPR025164">
    <property type="entry name" value="Toastrack_DUF4097"/>
</dbReference>
<accession>A0A5M3XMS3</accession>
<feature type="domain" description="DUF4097" evidence="1">
    <location>
        <begin position="149"/>
        <end position="238"/>
    </location>
</feature>
<dbReference type="Proteomes" id="UP000377595">
    <property type="component" value="Unassembled WGS sequence"/>
</dbReference>
<reference evidence="2 3" key="1">
    <citation type="submission" date="2019-10" db="EMBL/GenBank/DDBJ databases">
        <title>Whole genome shotgun sequence of Acrocarpospora pleiomorpha NBRC 16267.</title>
        <authorList>
            <person name="Ichikawa N."/>
            <person name="Kimura A."/>
            <person name="Kitahashi Y."/>
            <person name="Komaki H."/>
            <person name="Oguchi A."/>
        </authorList>
    </citation>
    <scope>NUCLEOTIDE SEQUENCE [LARGE SCALE GENOMIC DNA]</scope>
    <source>
        <strain evidence="2 3">NBRC 16267</strain>
    </source>
</reference>
<evidence type="ECO:0000313" key="3">
    <source>
        <dbReference type="Proteomes" id="UP000377595"/>
    </source>
</evidence>
<keyword evidence="3" id="KW-1185">Reference proteome</keyword>
<gene>
    <name evidence="2" type="ORF">Aple_050990</name>
</gene>
<dbReference type="AlphaFoldDB" id="A0A5M3XMS3"/>
<sequence length="273" mass="27688">MTAFPTRTLPAPLAGPIVLDLDMPHGSVFIQVTPSAARAEITLSADSGSRDIARAIADADMTVELRRMAVTVPATAPGATTVIGTQWNITGANVIVNRGSMWIDGNHVVVGNLSAGNAGSGIQAVATLPPGSAVRVRTRTASMTTDGRLEWVAYRSVSGSLEVAACVGELAVDTTSGSIHAAATGSARVQTVSGDIYLAECAGTAALRSTSGDIRVHATGPGTIQAESMSGDVTVTARPGLPLAVAETGLFVNARSMSGQVRTPLSSPRGGGW</sequence>
<dbReference type="EMBL" id="BLAF01000029">
    <property type="protein sequence ID" value="GES22202.1"/>
    <property type="molecule type" value="Genomic_DNA"/>
</dbReference>
<dbReference type="Pfam" id="PF13349">
    <property type="entry name" value="DUF4097"/>
    <property type="match status" value="1"/>
</dbReference>
<name>A0A5M3XMS3_9ACTN</name>
<organism evidence="2 3">
    <name type="scientific">Acrocarpospora pleiomorpha</name>
    <dbReference type="NCBI Taxonomy" id="90975"/>
    <lineage>
        <taxon>Bacteria</taxon>
        <taxon>Bacillati</taxon>
        <taxon>Actinomycetota</taxon>
        <taxon>Actinomycetes</taxon>
        <taxon>Streptosporangiales</taxon>
        <taxon>Streptosporangiaceae</taxon>
        <taxon>Acrocarpospora</taxon>
    </lineage>
</organism>
<comment type="caution">
    <text evidence="2">The sequence shown here is derived from an EMBL/GenBank/DDBJ whole genome shotgun (WGS) entry which is preliminary data.</text>
</comment>
<proteinExistence type="predicted"/>
<evidence type="ECO:0000313" key="2">
    <source>
        <dbReference type="EMBL" id="GES22202.1"/>
    </source>
</evidence>
<dbReference type="RefSeq" id="WP_155347161.1">
    <property type="nucleotide sequence ID" value="NZ_BAAAHM010000002.1"/>
</dbReference>
<protein>
    <recommendedName>
        <fullName evidence="1">DUF4097 domain-containing protein</fullName>
    </recommendedName>
</protein>
<dbReference type="OrthoDB" id="3532793at2"/>